<feature type="signal peptide" evidence="5">
    <location>
        <begin position="1"/>
        <end position="28"/>
    </location>
</feature>
<dbReference type="Pfam" id="PF00406">
    <property type="entry name" value="ADK"/>
    <property type="match status" value="1"/>
</dbReference>
<dbReference type="EMBL" id="KN817524">
    <property type="protein sequence ID" value="KJA27354.1"/>
    <property type="molecule type" value="Genomic_DNA"/>
</dbReference>
<comment type="similarity">
    <text evidence="4">Belongs to the adenylate kinase family.</text>
</comment>
<evidence type="ECO:0000256" key="4">
    <source>
        <dbReference type="RuleBase" id="RU003330"/>
    </source>
</evidence>
<organism evidence="7 8">
    <name type="scientific">Hypholoma sublateritium (strain FD-334 SS-4)</name>
    <dbReference type="NCBI Taxonomy" id="945553"/>
    <lineage>
        <taxon>Eukaryota</taxon>
        <taxon>Fungi</taxon>
        <taxon>Dikarya</taxon>
        <taxon>Basidiomycota</taxon>
        <taxon>Agaricomycotina</taxon>
        <taxon>Agaricomycetes</taxon>
        <taxon>Agaricomycetidae</taxon>
        <taxon>Agaricales</taxon>
        <taxon>Agaricineae</taxon>
        <taxon>Strophariaceae</taxon>
        <taxon>Hypholoma</taxon>
    </lineage>
</organism>
<dbReference type="PRINTS" id="PR00094">
    <property type="entry name" value="ADENYLTKNASE"/>
</dbReference>
<keyword evidence="8" id="KW-1185">Reference proteome</keyword>
<evidence type="ECO:0000313" key="8">
    <source>
        <dbReference type="Proteomes" id="UP000054270"/>
    </source>
</evidence>
<gene>
    <name evidence="7" type="ORF">HYPSUDRAFT_35225</name>
</gene>
<dbReference type="NCBIfam" id="TIGR01351">
    <property type="entry name" value="adk"/>
    <property type="match status" value="1"/>
</dbReference>
<accession>A0A0D2P8N8</accession>
<keyword evidence="3 4" id="KW-0418">Kinase</keyword>
<evidence type="ECO:0000259" key="6">
    <source>
        <dbReference type="Pfam" id="PF05191"/>
    </source>
</evidence>
<feature type="domain" description="Adenylate kinase active site lid" evidence="6">
    <location>
        <begin position="222"/>
        <end position="257"/>
    </location>
</feature>
<evidence type="ECO:0000313" key="7">
    <source>
        <dbReference type="EMBL" id="KJA27354.1"/>
    </source>
</evidence>
<dbReference type="PANTHER" id="PTHR23359">
    <property type="entry name" value="NUCLEOTIDE KINASE"/>
    <property type="match status" value="1"/>
</dbReference>
<dbReference type="SUPFAM" id="SSF52540">
    <property type="entry name" value="P-loop containing nucleoside triphosphate hydrolases"/>
    <property type="match status" value="1"/>
</dbReference>
<dbReference type="OrthoDB" id="439792at2759"/>
<dbReference type="PROSITE" id="PS00113">
    <property type="entry name" value="ADENYLATE_KINASE"/>
    <property type="match status" value="1"/>
</dbReference>
<dbReference type="InterPro" id="IPR033690">
    <property type="entry name" value="Adenylat_kinase_CS"/>
</dbReference>
<dbReference type="GO" id="GO:0004017">
    <property type="term" value="F:AMP kinase activity"/>
    <property type="evidence" value="ECO:0007669"/>
    <property type="project" value="InterPro"/>
</dbReference>
<proteinExistence type="inferred from homology"/>
<keyword evidence="2" id="KW-0547">Nucleotide-binding</keyword>
<dbReference type="STRING" id="945553.A0A0D2P8N8"/>
<dbReference type="OMA" id="IRTQHAC"/>
<dbReference type="InterPro" id="IPR000850">
    <property type="entry name" value="Adenylat/UMP-CMP_kin"/>
</dbReference>
<dbReference type="AlphaFoldDB" id="A0A0D2P8N8"/>
<keyword evidence="1 4" id="KW-0808">Transferase</keyword>
<dbReference type="Proteomes" id="UP000054270">
    <property type="component" value="Unassembled WGS sequence"/>
</dbReference>
<dbReference type="GO" id="GO:0005524">
    <property type="term" value="F:ATP binding"/>
    <property type="evidence" value="ECO:0007669"/>
    <property type="project" value="InterPro"/>
</dbReference>
<dbReference type="Pfam" id="PF05191">
    <property type="entry name" value="ADK_lid"/>
    <property type="match status" value="1"/>
</dbReference>
<name>A0A0D2P8N8_HYPSF</name>
<evidence type="ECO:0000256" key="2">
    <source>
        <dbReference type="ARBA" id="ARBA00022741"/>
    </source>
</evidence>
<sequence>MRIPLTPASYIFCLLPLLFVALFQVANMNNNLRGGVRHIQKHALVRSSSAQLIRTQHACTSCKGQRSIAQSTTFRRAVPFSLNTYSAPHDERDDRVVRMLMFGKPGAGKGTLTTRLAQKYDIVTLSTGDLLRQHIAEQTKIGRGAEGIVARGGLVPDEMMLEIVTSKLDGLQNKHWILDGFPRTLLQGEMLDTHLKKRNTPLTLVVNLDVPDEVILSRISDRWIHLPSGRVYNMSYNRPKVTGLDDETGEALTKRPDDNPETFARRLAAFYASTSPLLTYFSKSAASSVARRLNPNHQHPHQLSFHTPSGLKVKTLAGRTSDEIWPQLDRLLQNTFPGLRERLETTTMKTRQLVSNEAIEAEHRAESAT</sequence>
<evidence type="ECO:0000256" key="1">
    <source>
        <dbReference type="ARBA" id="ARBA00022679"/>
    </source>
</evidence>
<dbReference type="HAMAP" id="MF_00235">
    <property type="entry name" value="Adenylate_kinase_Adk"/>
    <property type="match status" value="1"/>
</dbReference>
<dbReference type="InterPro" id="IPR007862">
    <property type="entry name" value="Adenylate_kinase_lid-dom"/>
</dbReference>
<evidence type="ECO:0000256" key="5">
    <source>
        <dbReference type="SAM" id="SignalP"/>
    </source>
</evidence>
<dbReference type="CDD" id="cd01428">
    <property type="entry name" value="ADK"/>
    <property type="match status" value="1"/>
</dbReference>
<dbReference type="FunFam" id="3.40.50.300:FF:000106">
    <property type="entry name" value="Adenylate kinase mitochondrial"/>
    <property type="match status" value="1"/>
</dbReference>
<reference evidence="8" key="1">
    <citation type="submission" date="2014-04" db="EMBL/GenBank/DDBJ databases">
        <title>Evolutionary Origins and Diversification of the Mycorrhizal Mutualists.</title>
        <authorList>
            <consortium name="DOE Joint Genome Institute"/>
            <consortium name="Mycorrhizal Genomics Consortium"/>
            <person name="Kohler A."/>
            <person name="Kuo A."/>
            <person name="Nagy L.G."/>
            <person name="Floudas D."/>
            <person name="Copeland A."/>
            <person name="Barry K.W."/>
            <person name="Cichocki N."/>
            <person name="Veneault-Fourrey C."/>
            <person name="LaButti K."/>
            <person name="Lindquist E.A."/>
            <person name="Lipzen A."/>
            <person name="Lundell T."/>
            <person name="Morin E."/>
            <person name="Murat C."/>
            <person name="Riley R."/>
            <person name="Ohm R."/>
            <person name="Sun H."/>
            <person name="Tunlid A."/>
            <person name="Henrissat B."/>
            <person name="Grigoriev I.V."/>
            <person name="Hibbett D.S."/>
            <person name="Martin F."/>
        </authorList>
    </citation>
    <scope>NUCLEOTIDE SEQUENCE [LARGE SCALE GENOMIC DNA]</scope>
    <source>
        <strain evidence="8">FD-334 SS-4</strain>
    </source>
</reference>
<evidence type="ECO:0000256" key="3">
    <source>
        <dbReference type="ARBA" id="ARBA00022777"/>
    </source>
</evidence>
<dbReference type="InterPro" id="IPR027417">
    <property type="entry name" value="P-loop_NTPase"/>
</dbReference>
<feature type="chain" id="PRO_5002260445" description="Adenylate kinase active site lid domain-containing protein" evidence="5">
    <location>
        <begin position="29"/>
        <end position="369"/>
    </location>
</feature>
<dbReference type="Gene3D" id="3.40.50.300">
    <property type="entry name" value="P-loop containing nucleotide triphosphate hydrolases"/>
    <property type="match status" value="1"/>
</dbReference>
<protein>
    <recommendedName>
        <fullName evidence="6">Adenylate kinase active site lid domain-containing protein</fullName>
    </recommendedName>
</protein>
<dbReference type="InterPro" id="IPR006259">
    <property type="entry name" value="Adenyl_kin_sub"/>
</dbReference>
<keyword evidence="5" id="KW-0732">Signal</keyword>